<dbReference type="Pfam" id="PF25917">
    <property type="entry name" value="BSH_RND"/>
    <property type="match status" value="1"/>
</dbReference>
<dbReference type="AlphaFoldDB" id="A0AAJ5WSP2"/>
<dbReference type="Pfam" id="PF25876">
    <property type="entry name" value="HH_MFP_RND"/>
    <property type="match status" value="1"/>
</dbReference>
<name>A0AAJ5WSP2_9BACT</name>
<dbReference type="Proteomes" id="UP001220610">
    <property type="component" value="Chromosome"/>
</dbReference>
<evidence type="ECO:0000259" key="3">
    <source>
        <dbReference type="Pfam" id="PF25876"/>
    </source>
</evidence>
<dbReference type="EMBL" id="CP119311">
    <property type="protein sequence ID" value="WEK35967.1"/>
    <property type="molecule type" value="Genomic_DNA"/>
</dbReference>
<dbReference type="PANTHER" id="PTHR30158:SF23">
    <property type="entry name" value="MULTIDRUG RESISTANCE PROTEIN MEXA"/>
    <property type="match status" value="1"/>
</dbReference>
<dbReference type="InterPro" id="IPR058625">
    <property type="entry name" value="MdtA-like_BSH"/>
</dbReference>
<evidence type="ECO:0000313" key="8">
    <source>
        <dbReference type="Proteomes" id="UP001220610"/>
    </source>
</evidence>
<comment type="similarity">
    <text evidence="1">Belongs to the membrane fusion protein (MFP) (TC 8.A.1) family.</text>
</comment>
<dbReference type="GO" id="GO:0022857">
    <property type="term" value="F:transmembrane transporter activity"/>
    <property type="evidence" value="ECO:0007669"/>
    <property type="project" value="InterPro"/>
</dbReference>
<feature type="domain" description="Multidrug resistance protein MdtA-like barrel-sandwich hybrid" evidence="4">
    <location>
        <begin position="65"/>
        <end position="204"/>
    </location>
</feature>
<dbReference type="SUPFAM" id="SSF111369">
    <property type="entry name" value="HlyD-like secretion proteins"/>
    <property type="match status" value="1"/>
</dbReference>
<dbReference type="PROSITE" id="PS51257">
    <property type="entry name" value="PROKAR_LIPOPROTEIN"/>
    <property type="match status" value="1"/>
</dbReference>
<evidence type="ECO:0000259" key="5">
    <source>
        <dbReference type="Pfam" id="PF25944"/>
    </source>
</evidence>
<reference evidence="7" key="1">
    <citation type="submission" date="2023-03" db="EMBL/GenBank/DDBJ databases">
        <title>Andean soil-derived lignocellulolytic bacterial consortium as a source of novel taxa and putative plastic-active enzymes.</title>
        <authorList>
            <person name="Diaz-Garcia L."/>
            <person name="Chuvochina M."/>
            <person name="Feuerriegel G."/>
            <person name="Bunk B."/>
            <person name="Sproer C."/>
            <person name="Streit W.R."/>
            <person name="Rodriguez L.M."/>
            <person name="Overmann J."/>
            <person name="Jimenez D.J."/>
        </authorList>
    </citation>
    <scope>NUCLEOTIDE SEQUENCE</scope>
    <source>
        <strain evidence="7">MAG 7</strain>
    </source>
</reference>
<evidence type="ECO:0000313" key="7">
    <source>
        <dbReference type="EMBL" id="WEK35967.1"/>
    </source>
</evidence>
<dbReference type="Gene3D" id="2.40.50.100">
    <property type="match status" value="1"/>
</dbReference>
<dbReference type="InterPro" id="IPR058626">
    <property type="entry name" value="MdtA-like_b-barrel"/>
</dbReference>
<evidence type="ECO:0000259" key="6">
    <source>
        <dbReference type="Pfam" id="PF25989"/>
    </source>
</evidence>
<dbReference type="Pfam" id="PF25944">
    <property type="entry name" value="Beta-barrel_RND"/>
    <property type="match status" value="1"/>
</dbReference>
<feature type="domain" description="Multidrug resistance protein MdtA-like beta-barrel" evidence="5">
    <location>
        <begin position="210"/>
        <end position="293"/>
    </location>
</feature>
<dbReference type="InterPro" id="IPR058624">
    <property type="entry name" value="MdtA-like_HH"/>
</dbReference>
<feature type="domain" description="Multidrug resistance protein MdtA-like alpha-helical hairpin" evidence="3">
    <location>
        <begin position="105"/>
        <end position="174"/>
    </location>
</feature>
<sequence>MLSTKIQQYTGIGCFMILAACGGNQQQQPGAMPGAQAVSVTTQQVNAANAAYTDEYPATVTALDQVEIRAQVNGYVTGIYFQDGARVRKGQKLYSIDQQAYEANYQQAAASLAVQEANLIKAQKDADRFHELDKQDAVAKQQVDNADAALAAAQKQVEAAKANMRAVQTNVRYTTLTAPFDGTIGISQVKVGAPVSAGQTILNTVSTDNPIAVDFSVDQREVYRYTQLQQQGAKAGDSTFTLAFGRDVYPATGKISVIDRAVDPATGSIRIRLVFTNNKSMLKPGMTGTLRVANTAADAVIIPYKAVTEQLGEFFVYVVNGDKVSQRKVLLGKASGQQIIVREGLKDGETIVVQGVQNLREGASIQVAKDTAAPGAPAAAPAK</sequence>
<dbReference type="GO" id="GO:0046677">
    <property type="term" value="P:response to antibiotic"/>
    <property type="evidence" value="ECO:0007669"/>
    <property type="project" value="TreeGrafter"/>
</dbReference>
<gene>
    <name evidence="7" type="ORF">P0Y53_00515</name>
</gene>
<dbReference type="PANTHER" id="PTHR30158">
    <property type="entry name" value="ACRA/E-RELATED COMPONENT OF DRUG EFFLUX TRANSPORTER"/>
    <property type="match status" value="1"/>
</dbReference>
<protein>
    <submittedName>
        <fullName evidence="7">Efflux RND transporter periplasmic adaptor subunit</fullName>
    </submittedName>
</protein>
<evidence type="ECO:0000256" key="1">
    <source>
        <dbReference type="ARBA" id="ARBA00009477"/>
    </source>
</evidence>
<dbReference type="InterPro" id="IPR058637">
    <property type="entry name" value="YknX-like_C"/>
</dbReference>
<dbReference type="Pfam" id="PF25989">
    <property type="entry name" value="YknX_C"/>
    <property type="match status" value="1"/>
</dbReference>
<feature type="domain" description="YknX-like C-terminal permuted SH3-like" evidence="6">
    <location>
        <begin position="301"/>
        <end position="367"/>
    </location>
</feature>
<dbReference type="InterPro" id="IPR006143">
    <property type="entry name" value="RND_pump_MFP"/>
</dbReference>
<dbReference type="GO" id="GO:0030313">
    <property type="term" value="C:cell envelope"/>
    <property type="evidence" value="ECO:0007669"/>
    <property type="project" value="UniProtKB-SubCell"/>
</dbReference>
<accession>A0AAJ5WSP2</accession>
<dbReference type="Gene3D" id="1.10.287.470">
    <property type="entry name" value="Helix hairpin bin"/>
    <property type="match status" value="1"/>
</dbReference>
<proteinExistence type="inferred from homology"/>
<dbReference type="Gene3D" id="2.40.420.20">
    <property type="match status" value="1"/>
</dbReference>
<feature type="coiled-coil region" evidence="2">
    <location>
        <begin position="143"/>
        <end position="170"/>
    </location>
</feature>
<dbReference type="NCBIfam" id="TIGR01730">
    <property type="entry name" value="RND_mfp"/>
    <property type="match status" value="1"/>
</dbReference>
<keyword evidence="2" id="KW-0175">Coiled coil</keyword>
<evidence type="ECO:0000256" key="2">
    <source>
        <dbReference type="SAM" id="Coils"/>
    </source>
</evidence>
<dbReference type="Gene3D" id="2.40.30.170">
    <property type="match status" value="1"/>
</dbReference>
<evidence type="ECO:0000259" key="4">
    <source>
        <dbReference type="Pfam" id="PF25917"/>
    </source>
</evidence>
<organism evidence="7 8">
    <name type="scientific">Candidatus Pseudobacter hemicellulosilyticus</name>
    <dbReference type="NCBI Taxonomy" id="3121375"/>
    <lineage>
        <taxon>Bacteria</taxon>
        <taxon>Pseudomonadati</taxon>
        <taxon>Bacteroidota</taxon>
        <taxon>Chitinophagia</taxon>
        <taxon>Chitinophagales</taxon>
        <taxon>Chitinophagaceae</taxon>
        <taxon>Pseudobacter</taxon>
    </lineage>
</organism>
<dbReference type="GO" id="GO:0005886">
    <property type="term" value="C:plasma membrane"/>
    <property type="evidence" value="ECO:0007669"/>
    <property type="project" value="TreeGrafter"/>
</dbReference>